<name>A0ACA9RS72_9GLOM</name>
<dbReference type="Proteomes" id="UP000789920">
    <property type="component" value="Unassembled WGS sequence"/>
</dbReference>
<sequence>TDLYQVLLVGIADDCERVLVGIAGEDDDCKRVVLVEISEEDRLEGLAVGKLLSEGGKLEVLSQQEYNPIPKIQASWYKDLDSTITIDELHIAIKE</sequence>
<dbReference type="EMBL" id="CAJVQC010064288">
    <property type="protein sequence ID" value="CAG8804430.1"/>
    <property type="molecule type" value="Genomic_DNA"/>
</dbReference>
<proteinExistence type="predicted"/>
<comment type="caution">
    <text evidence="1">The sequence shown here is derived from an EMBL/GenBank/DDBJ whole genome shotgun (WGS) entry which is preliminary data.</text>
</comment>
<accession>A0ACA9RS72</accession>
<reference evidence="1" key="1">
    <citation type="submission" date="2021-06" db="EMBL/GenBank/DDBJ databases">
        <authorList>
            <person name="Kallberg Y."/>
            <person name="Tangrot J."/>
            <person name="Rosling A."/>
        </authorList>
    </citation>
    <scope>NUCLEOTIDE SEQUENCE</scope>
    <source>
        <strain evidence="1">MA461A</strain>
    </source>
</reference>
<evidence type="ECO:0000313" key="2">
    <source>
        <dbReference type="Proteomes" id="UP000789920"/>
    </source>
</evidence>
<gene>
    <name evidence="1" type="ORF">RPERSI_LOCUS21719</name>
</gene>
<feature type="non-terminal residue" evidence="1">
    <location>
        <position position="95"/>
    </location>
</feature>
<organism evidence="1 2">
    <name type="scientific">Racocetra persica</name>
    <dbReference type="NCBI Taxonomy" id="160502"/>
    <lineage>
        <taxon>Eukaryota</taxon>
        <taxon>Fungi</taxon>
        <taxon>Fungi incertae sedis</taxon>
        <taxon>Mucoromycota</taxon>
        <taxon>Glomeromycotina</taxon>
        <taxon>Glomeromycetes</taxon>
        <taxon>Diversisporales</taxon>
        <taxon>Gigasporaceae</taxon>
        <taxon>Racocetra</taxon>
    </lineage>
</organism>
<feature type="non-terminal residue" evidence="1">
    <location>
        <position position="1"/>
    </location>
</feature>
<protein>
    <submittedName>
        <fullName evidence="1">4317_t:CDS:1</fullName>
    </submittedName>
</protein>
<keyword evidence="2" id="KW-1185">Reference proteome</keyword>
<evidence type="ECO:0000313" key="1">
    <source>
        <dbReference type="EMBL" id="CAG8804430.1"/>
    </source>
</evidence>